<dbReference type="InterPro" id="IPR046357">
    <property type="entry name" value="PPIase_dom_sf"/>
</dbReference>
<evidence type="ECO:0000256" key="3">
    <source>
        <dbReference type="ARBA" id="ARBA00006071"/>
    </source>
</evidence>
<dbReference type="PANTHER" id="PTHR47245:SF1">
    <property type="entry name" value="FOLDASE PROTEIN PRSA"/>
    <property type="match status" value="1"/>
</dbReference>
<dbReference type="HAMAP" id="MF_01145">
    <property type="entry name" value="Foldase_PrsA"/>
    <property type="match status" value="1"/>
</dbReference>
<dbReference type="EC" id="5.2.1.8" evidence="11"/>
<evidence type="ECO:0000256" key="1">
    <source>
        <dbReference type="ARBA" id="ARBA00000971"/>
    </source>
</evidence>
<dbReference type="InterPro" id="IPR050245">
    <property type="entry name" value="PrsA_foldase"/>
</dbReference>
<evidence type="ECO:0000256" key="2">
    <source>
        <dbReference type="ARBA" id="ARBA00004193"/>
    </source>
</evidence>
<comment type="subcellular location">
    <subcellularLocation>
        <location evidence="2 11">Cell membrane</location>
        <topology evidence="2 11">Lipid-anchor</topology>
    </subcellularLocation>
</comment>
<dbReference type="Gene3D" id="3.10.50.40">
    <property type="match status" value="1"/>
</dbReference>
<keyword evidence="7 11" id="KW-0472">Membrane</keyword>
<feature type="domain" description="PpiC" evidence="13">
    <location>
        <begin position="137"/>
        <end position="227"/>
    </location>
</feature>
<evidence type="ECO:0000256" key="4">
    <source>
        <dbReference type="ARBA" id="ARBA00022475"/>
    </source>
</evidence>
<dbReference type="EMBL" id="JBHSNO010000016">
    <property type="protein sequence ID" value="MFC5591745.1"/>
    <property type="molecule type" value="Genomic_DNA"/>
</dbReference>
<dbReference type="Pfam" id="PF13624">
    <property type="entry name" value="SurA_N_3"/>
    <property type="match status" value="1"/>
</dbReference>
<name>A0ABW0TQH7_9BACL</name>
<dbReference type="Gene3D" id="1.10.4030.10">
    <property type="entry name" value="Porin chaperone SurA, peptide-binding domain"/>
    <property type="match status" value="1"/>
</dbReference>
<accession>A0ABW0TQH7</accession>
<evidence type="ECO:0000259" key="13">
    <source>
        <dbReference type="PROSITE" id="PS50198"/>
    </source>
</evidence>
<evidence type="ECO:0000256" key="12">
    <source>
        <dbReference type="SAM" id="SignalP"/>
    </source>
</evidence>
<protein>
    <recommendedName>
        <fullName evidence="11">Foldase protein PrsA</fullName>
        <ecNumber evidence="11">5.2.1.8</ecNumber>
    </recommendedName>
</protein>
<keyword evidence="9 11" id="KW-0413">Isomerase</keyword>
<dbReference type="SUPFAM" id="SSF109998">
    <property type="entry name" value="Triger factor/SurA peptide-binding domain-like"/>
    <property type="match status" value="1"/>
</dbReference>
<evidence type="ECO:0000256" key="10">
    <source>
        <dbReference type="ARBA" id="ARBA00023288"/>
    </source>
</evidence>
<sequence>MKKTVLALTMAASVLALSACSDKNSAEEVLVTSKAGDITKADLYDEMKDAIGLQVVENLILQQAIESEFSVSDKEVEEEIKKQKEQYGDSFEMYLAQSGMTEKFFEKNVKSQMIQTKMLDSLKVTDEEIKAGLANAKKEIHARHILVEDEKTAKEVRSKLEEGGDFEELAKEYSTEPAAQDTGGDLGWFGTGRMVPEFEKAAFALKKGEISEPVKSSFGYHVIELLDTREAKVEATDEELKATVEDNLKRAKFEEKLISLLKDSNIDIKAEEFKGALEDYLPKTDKKADKE</sequence>
<evidence type="ECO:0000313" key="15">
    <source>
        <dbReference type="Proteomes" id="UP001596109"/>
    </source>
</evidence>
<evidence type="ECO:0000256" key="8">
    <source>
        <dbReference type="ARBA" id="ARBA00023139"/>
    </source>
</evidence>
<dbReference type="Proteomes" id="UP001596109">
    <property type="component" value="Unassembled WGS sequence"/>
</dbReference>
<evidence type="ECO:0000256" key="7">
    <source>
        <dbReference type="ARBA" id="ARBA00023136"/>
    </source>
</evidence>
<comment type="similarity">
    <text evidence="3 11">Belongs to the PrsA family.</text>
</comment>
<keyword evidence="15" id="KW-1185">Reference proteome</keyword>
<dbReference type="PROSITE" id="PS51257">
    <property type="entry name" value="PROKAR_LIPOPROTEIN"/>
    <property type="match status" value="1"/>
</dbReference>
<keyword evidence="8 11" id="KW-0564">Palmitate</keyword>
<comment type="catalytic activity">
    <reaction evidence="1 11">
        <text>[protein]-peptidylproline (omega=180) = [protein]-peptidylproline (omega=0)</text>
        <dbReference type="Rhea" id="RHEA:16237"/>
        <dbReference type="Rhea" id="RHEA-COMP:10747"/>
        <dbReference type="Rhea" id="RHEA-COMP:10748"/>
        <dbReference type="ChEBI" id="CHEBI:83833"/>
        <dbReference type="ChEBI" id="CHEBI:83834"/>
        <dbReference type="EC" id="5.2.1.8"/>
    </reaction>
</comment>
<keyword evidence="5 11" id="KW-0732">Signal</keyword>
<evidence type="ECO:0000256" key="9">
    <source>
        <dbReference type="ARBA" id="ARBA00023235"/>
    </source>
</evidence>
<dbReference type="PANTHER" id="PTHR47245">
    <property type="entry name" value="PEPTIDYLPROLYL ISOMERASE"/>
    <property type="match status" value="1"/>
</dbReference>
<evidence type="ECO:0000256" key="5">
    <source>
        <dbReference type="ARBA" id="ARBA00022729"/>
    </source>
</evidence>
<dbReference type="Pfam" id="PF00639">
    <property type="entry name" value="Rotamase"/>
    <property type="match status" value="1"/>
</dbReference>
<keyword evidence="10 11" id="KW-0449">Lipoprotein</keyword>
<evidence type="ECO:0000256" key="11">
    <source>
        <dbReference type="HAMAP-Rule" id="MF_01145"/>
    </source>
</evidence>
<feature type="signal peptide" evidence="12">
    <location>
        <begin position="1"/>
        <end position="18"/>
    </location>
</feature>
<dbReference type="InterPro" id="IPR027304">
    <property type="entry name" value="Trigger_fact/SurA_dom_sf"/>
</dbReference>
<keyword evidence="6 11" id="KW-0697">Rotamase</keyword>
<dbReference type="RefSeq" id="WP_381439926.1">
    <property type="nucleotide sequence ID" value="NZ_JBHSNO010000016.1"/>
</dbReference>
<gene>
    <name evidence="11" type="primary">prsA</name>
    <name evidence="14" type="ORF">ACFPRA_22930</name>
</gene>
<comment type="function">
    <text evidence="11">Plays a major role in protein secretion by helping the post-translocational extracellular folding of several secreted proteins.</text>
</comment>
<organism evidence="14 15">
    <name type="scientific">Sporosarcina soli</name>
    <dbReference type="NCBI Taxonomy" id="334736"/>
    <lineage>
        <taxon>Bacteria</taxon>
        <taxon>Bacillati</taxon>
        <taxon>Bacillota</taxon>
        <taxon>Bacilli</taxon>
        <taxon>Bacillales</taxon>
        <taxon>Caryophanaceae</taxon>
        <taxon>Sporosarcina</taxon>
    </lineage>
</organism>
<dbReference type="PROSITE" id="PS50198">
    <property type="entry name" value="PPIC_PPIASE_2"/>
    <property type="match status" value="1"/>
</dbReference>
<evidence type="ECO:0000313" key="14">
    <source>
        <dbReference type="EMBL" id="MFC5591745.1"/>
    </source>
</evidence>
<keyword evidence="4 11" id="KW-1003">Cell membrane</keyword>
<comment type="caution">
    <text evidence="14">The sequence shown here is derived from an EMBL/GenBank/DDBJ whole genome shotgun (WGS) entry which is preliminary data.</text>
</comment>
<proteinExistence type="inferred from homology"/>
<reference evidence="15" key="1">
    <citation type="journal article" date="2019" name="Int. J. Syst. Evol. Microbiol.">
        <title>The Global Catalogue of Microorganisms (GCM) 10K type strain sequencing project: providing services to taxonomists for standard genome sequencing and annotation.</title>
        <authorList>
            <consortium name="The Broad Institute Genomics Platform"/>
            <consortium name="The Broad Institute Genome Sequencing Center for Infectious Disease"/>
            <person name="Wu L."/>
            <person name="Ma J."/>
        </authorList>
    </citation>
    <scope>NUCLEOTIDE SEQUENCE [LARGE SCALE GENOMIC DNA]</scope>
    <source>
        <strain evidence="15">CGMCC 4.1434</strain>
    </source>
</reference>
<dbReference type="SUPFAM" id="SSF54534">
    <property type="entry name" value="FKBP-like"/>
    <property type="match status" value="1"/>
</dbReference>
<dbReference type="InterPro" id="IPR023059">
    <property type="entry name" value="Foldase_PrsA"/>
</dbReference>
<feature type="chain" id="PRO_5046517783" description="Foldase protein PrsA" evidence="12">
    <location>
        <begin position="19"/>
        <end position="291"/>
    </location>
</feature>
<evidence type="ECO:0000256" key="6">
    <source>
        <dbReference type="ARBA" id="ARBA00023110"/>
    </source>
</evidence>
<dbReference type="GO" id="GO:0003755">
    <property type="term" value="F:peptidyl-prolyl cis-trans isomerase activity"/>
    <property type="evidence" value="ECO:0007669"/>
    <property type="project" value="UniProtKB-EC"/>
</dbReference>
<dbReference type="InterPro" id="IPR000297">
    <property type="entry name" value="PPIase_PpiC"/>
</dbReference>